<keyword evidence="8 15" id="KW-0675">Receptor</keyword>
<dbReference type="PROSITE" id="PS52016">
    <property type="entry name" value="TONB_DEPENDENT_REC_3"/>
    <property type="match status" value="1"/>
</dbReference>
<dbReference type="SUPFAM" id="SSF56935">
    <property type="entry name" value="Porins"/>
    <property type="match status" value="1"/>
</dbReference>
<sequence length="665" mass="75804">MNLKFLSLTFLCLSIQQSWAQTKTETDSIKNVFKLGEVTIIGQKNINAVNAEQIEKFGKNDVAGALNLLPGVTLTSIGARNESVVNVRGFDLRQVPLFIDGIPVYVPYDGMVDLGRFTTFDVSEVQVSKGNASVLYGPNALGGAINIITIRPQKSLEIQGATGYISGGYRTNFNVGTKWDRFYVQASFSQLNRDFFPMSKKFTSSDAEDGGRRDNSYQNDRKYHIKVAFTPTENSEYAVVYSYQRGSKGNPFYTGTDTKNAQFSRPRYWEWPNWDKQSVYFLSNTAINEKQSLKTRIYYDLFKNLLNSWDDASFTTMGRGYAFASVYHDYTIGGIVQHDYRTGKRNLLSSSIQYKQDVHREHNVGEPQRNMNDGNFTLAVEDRFKITEALDLTAGVSYNNRKSLKAQDYNADADEVGNYPSNSNDAFNIQGALQYRLTPNQQLNLSIGKKTRFATPKDRYSYRMGTAIPNPDLKAEQSVNYDLTYSNRLFDHLFLDGSLFYSKISRTILMVNNVQYDEGADMWLSQLQNTGDSEYMGFELAASYLVCPDFTVGSNYTFIKRNNISNPEIYLMDVPRHKWMLMAGYELNDRFRVQANMEHNSKRYSTSYGTESPGFTLYNASVGVKVWKWFSLEGGVNNMFDKNYTLSEGFYEPGRVFYSNLVYKF</sequence>
<dbReference type="KEGG" id="shg:Sph21_0139"/>
<feature type="domain" description="TonB-dependent receptor plug" evidence="14">
    <location>
        <begin position="45"/>
        <end position="144"/>
    </location>
</feature>
<dbReference type="AlphaFoldDB" id="F4CF35"/>
<dbReference type="PATRIC" id="fig|743722.3.peg.147"/>
<evidence type="ECO:0000256" key="2">
    <source>
        <dbReference type="ARBA" id="ARBA00022448"/>
    </source>
</evidence>
<keyword evidence="7 10" id="KW-0472">Membrane</keyword>
<dbReference type="GO" id="GO:0015344">
    <property type="term" value="F:siderophore uptake transmembrane transporter activity"/>
    <property type="evidence" value="ECO:0007669"/>
    <property type="project" value="TreeGrafter"/>
</dbReference>
<dbReference type="OrthoDB" id="9758472at2"/>
<organism evidence="15">
    <name type="scientific">Sphingobacterium sp. (strain 21)</name>
    <dbReference type="NCBI Taxonomy" id="743722"/>
    <lineage>
        <taxon>Bacteria</taxon>
        <taxon>Pseudomonadati</taxon>
        <taxon>Bacteroidota</taxon>
        <taxon>Sphingobacteriia</taxon>
        <taxon>Sphingobacteriales</taxon>
        <taxon>Sphingobacteriaceae</taxon>
        <taxon>Sphingobacterium</taxon>
    </lineage>
</organism>
<keyword evidence="3 10" id="KW-1134">Transmembrane beta strand</keyword>
<keyword evidence="6 11" id="KW-0798">TonB box</keyword>
<keyword evidence="2 10" id="KW-0813">Transport</keyword>
<feature type="chain" id="PRO_5003311316" evidence="12">
    <location>
        <begin position="21"/>
        <end position="665"/>
    </location>
</feature>
<proteinExistence type="inferred from homology"/>
<evidence type="ECO:0000259" key="13">
    <source>
        <dbReference type="Pfam" id="PF00593"/>
    </source>
</evidence>
<evidence type="ECO:0000256" key="9">
    <source>
        <dbReference type="ARBA" id="ARBA00023237"/>
    </source>
</evidence>
<dbReference type="STRING" id="743722.Sph21_0139"/>
<dbReference type="Pfam" id="PF07715">
    <property type="entry name" value="Plug"/>
    <property type="match status" value="1"/>
</dbReference>
<dbReference type="eggNOG" id="COG4771">
    <property type="taxonomic scope" value="Bacteria"/>
</dbReference>
<protein>
    <submittedName>
        <fullName evidence="15">TonB-dependent receptor</fullName>
    </submittedName>
</protein>
<dbReference type="PANTHER" id="PTHR30069:SF29">
    <property type="entry name" value="HEMOGLOBIN AND HEMOGLOBIN-HAPTOGLOBIN-BINDING PROTEIN 1-RELATED"/>
    <property type="match status" value="1"/>
</dbReference>
<dbReference type="EMBL" id="CP002584">
    <property type="protein sequence ID" value="ADZ76728.1"/>
    <property type="molecule type" value="Genomic_DNA"/>
</dbReference>
<dbReference type="InterPro" id="IPR036942">
    <property type="entry name" value="Beta-barrel_TonB_sf"/>
</dbReference>
<name>F4CF35_SPHS2</name>
<evidence type="ECO:0000256" key="5">
    <source>
        <dbReference type="ARBA" id="ARBA00022729"/>
    </source>
</evidence>
<dbReference type="CDD" id="cd01347">
    <property type="entry name" value="ligand_gated_channel"/>
    <property type="match status" value="1"/>
</dbReference>
<evidence type="ECO:0000256" key="8">
    <source>
        <dbReference type="ARBA" id="ARBA00023170"/>
    </source>
</evidence>
<dbReference type="PANTHER" id="PTHR30069">
    <property type="entry name" value="TONB-DEPENDENT OUTER MEMBRANE RECEPTOR"/>
    <property type="match status" value="1"/>
</dbReference>
<evidence type="ECO:0000256" key="10">
    <source>
        <dbReference type="PROSITE-ProRule" id="PRU01360"/>
    </source>
</evidence>
<evidence type="ECO:0000259" key="14">
    <source>
        <dbReference type="Pfam" id="PF07715"/>
    </source>
</evidence>
<evidence type="ECO:0000256" key="7">
    <source>
        <dbReference type="ARBA" id="ARBA00023136"/>
    </source>
</evidence>
<feature type="domain" description="TonB-dependent receptor-like beta-barrel" evidence="13">
    <location>
        <begin position="236"/>
        <end position="638"/>
    </location>
</feature>
<dbReference type="InterPro" id="IPR039426">
    <property type="entry name" value="TonB-dep_rcpt-like"/>
</dbReference>
<evidence type="ECO:0000256" key="1">
    <source>
        <dbReference type="ARBA" id="ARBA00004571"/>
    </source>
</evidence>
<dbReference type="GO" id="GO:0009279">
    <property type="term" value="C:cell outer membrane"/>
    <property type="evidence" value="ECO:0007669"/>
    <property type="project" value="UniProtKB-SubCell"/>
</dbReference>
<dbReference type="GO" id="GO:0044718">
    <property type="term" value="P:siderophore transmembrane transport"/>
    <property type="evidence" value="ECO:0007669"/>
    <property type="project" value="TreeGrafter"/>
</dbReference>
<evidence type="ECO:0000256" key="6">
    <source>
        <dbReference type="ARBA" id="ARBA00023077"/>
    </source>
</evidence>
<dbReference type="Gene3D" id="2.170.130.10">
    <property type="entry name" value="TonB-dependent receptor, plug domain"/>
    <property type="match status" value="1"/>
</dbReference>
<evidence type="ECO:0000256" key="12">
    <source>
        <dbReference type="SAM" id="SignalP"/>
    </source>
</evidence>
<dbReference type="Gene3D" id="2.40.170.20">
    <property type="entry name" value="TonB-dependent receptor, beta-barrel domain"/>
    <property type="match status" value="1"/>
</dbReference>
<comment type="subcellular location">
    <subcellularLocation>
        <location evidence="1 10">Cell outer membrane</location>
        <topology evidence="1 10">Multi-pass membrane protein</topology>
    </subcellularLocation>
</comment>
<evidence type="ECO:0000313" key="15">
    <source>
        <dbReference type="EMBL" id="ADZ76728.1"/>
    </source>
</evidence>
<accession>F4CF35</accession>
<gene>
    <name evidence="15" type="ordered locus">Sph21_0139</name>
</gene>
<dbReference type="InterPro" id="IPR000531">
    <property type="entry name" value="Beta-barrel_TonB"/>
</dbReference>
<dbReference type="InterPro" id="IPR012910">
    <property type="entry name" value="Plug_dom"/>
</dbReference>
<keyword evidence="4 10" id="KW-0812">Transmembrane</keyword>
<dbReference type="InterPro" id="IPR037066">
    <property type="entry name" value="Plug_dom_sf"/>
</dbReference>
<comment type="similarity">
    <text evidence="10 11">Belongs to the TonB-dependent receptor family.</text>
</comment>
<evidence type="ECO:0000256" key="3">
    <source>
        <dbReference type="ARBA" id="ARBA00022452"/>
    </source>
</evidence>
<dbReference type="Pfam" id="PF00593">
    <property type="entry name" value="TonB_dep_Rec_b-barrel"/>
    <property type="match status" value="1"/>
</dbReference>
<reference evidence="15" key="1">
    <citation type="submission" date="2011-03" db="EMBL/GenBank/DDBJ databases">
        <title>Complete sequence of Sphingobacterium sp. 21.</title>
        <authorList>
            <consortium name="US DOE Joint Genome Institute"/>
            <person name="Lucas S."/>
            <person name="Copeland A."/>
            <person name="Lapidus A."/>
            <person name="Cheng J.-F."/>
            <person name="Goodwin L."/>
            <person name="Pitluck S."/>
            <person name="Davenport K."/>
            <person name="Detter J.C."/>
            <person name="Han C."/>
            <person name="Tapia R."/>
            <person name="Land M."/>
            <person name="Hauser L."/>
            <person name="Kyrpides N."/>
            <person name="Ivanova N."/>
            <person name="Ovchinnikova G."/>
            <person name="Pagani I."/>
            <person name="Siebers A.K."/>
            <person name="Allgaier M."/>
            <person name="Thelen M.P."/>
            <person name="Hugenholtz P."/>
            <person name="Woyke T."/>
        </authorList>
    </citation>
    <scope>NUCLEOTIDE SEQUENCE</scope>
    <source>
        <strain evidence="15">21</strain>
    </source>
</reference>
<evidence type="ECO:0000256" key="4">
    <source>
        <dbReference type="ARBA" id="ARBA00022692"/>
    </source>
</evidence>
<feature type="signal peptide" evidence="12">
    <location>
        <begin position="1"/>
        <end position="20"/>
    </location>
</feature>
<evidence type="ECO:0000256" key="11">
    <source>
        <dbReference type="RuleBase" id="RU003357"/>
    </source>
</evidence>
<dbReference type="HOGENOM" id="CLU_008287_8_2_10"/>
<keyword evidence="9 10" id="KW-0998">Cell outer membrane</keyword>
<keyword evidence="5 12" id="KW-0732">Signal</keyword>